<dbReference type="OrthoDB" id="9126850at2"/>
<dbReference type="RefSeq" id="WP_114486749.1">
    <property type="nucleotide sequence ID" value="NZ_CBCSHM010000023.1"/>
</dbReference>
<feature type="domain" description="Cyclic nucleotide-binding" evidence="4">
    <location>
        <begin position="24"/>
        <end position="84"/>
    </location>
</feature>
<evidence type="ECO:0000256" key="1">
    <source>
        <dbReference type="ARBA" id="ARBA00023015"/>
    </source>
</evidence>
<dbReference type="InterPro" id="IPR050397">
    <property type="entry name" value="Env_Response_Regulators"/>
</dbReference>
<evidence type="ECO:0000256" key="3">
    <source>
        <dbReference type="ARBA" id="ARBA00023163"/>
    </source>
</evidence>
<dbReference type="InterPro" id="IPR000595">
    <property type="entry name" value="cNMP-bd_dom"/>
</dbReference>
<evidence type="ECO:0000256" key="2">
    <source>
        <dbReference type="ARBA" id="ARBA00023125"/>
    </source>
</evidence>
<dbReference type="SUPFAM" id="SSF51206">
    <property type="entry name" value="cAMP-binding domain-like"/>
    <property type="match status" value="1"/>
</dbReference>
<evidence type="ECO:0000313" key="6">
    <source>
        <dbReference type="EMBL" id="RCV92038.1"/>
    </source>
</evidence>
<gene>
    <name evidence="6" type="ORF">DU506_09745</name>
</gene>
<dbReference type="SMART" id="SM00100">
    <property type="entry name" value="cNMP"/>
    <property type="match status" value="1"/>
</dbReference>
<protein>
    <submittedName>
        <fullName evidence="6">Crp/Fnr family transcriptional regulator</fullName>
    </submittedName>
</protein>
<keyword evidence="1" id="KW-0805">Transcription regulation</keyword>
<dbReference type="InterPro" id="IPR018490">
    <property type="entry name" value="cNMP-bd_dom_sf"/>
</dbReference>
<dbReference type="PANTHER" id="PTHR24567">
    <property type="entry name" value="CRP FAMILY TRANSCRIPTIONAL REGULATORY PROTEIN"/>
    <property type="match status" value="1"/>
</dbReference>
<dbReference type="Pfam" id="PF00027">
    <property type="entry name" value="cNMP_binding"/>
    <property type="match status" value="1"/>
</dbReference>
<keyword evidence="3" id="KW-0804">Transcription</keyword>
<dbReference type="Pfam" id="PF13545">
    <property type="entry name" value="HTH_Crp_2"/>
    <property type="match status" value="1"/>
</dbReference>
<dbReference type="EMBL" id="QPIJ01000019">
    <property type="protein sequence ID" value="RCV92038.1"/>
    <property type="molecule type" value="Genomic_DNA"/>
</dbReference>
<evidence type="ECO:0000313" key="7">
    <source>
        <dbReference type="Proteomes" id="UP000253204"/>
    </source>
</evidence>
<name>A0A368U4L3_9GAMM</name>
<keyword evidence="7" id="KW-1185">Reference proteome</keyword>
<comment type="caution">
    <text evidence="6">The sequence shown here is derived from an EMBL/GenBank/DDBJ whole genome shotgun (WGS) entry which is preliminary data.</text>
</comment>
<dbReference type="Proteomes" id="UP000253204">
    <property type="component" value="Unassembled WGS sequence"/>
</dbReference>
<keyword evidence="2" id="KW-0238">DNA-binding</keyword>
<dbReference type="GO" id="GO:0003700">
    <property type="term" value="F:DNA-binding transcription factor activity"/>
    <property type="evidence" value="ECO:0007669"/>
    <property type="project" value="TreeGrafter"/>
</dbReference>
<dbReference type="InterPro" id="IPR012318">
    <property type="entry name" value="HTH_CRP"/>
</dbReference>
<dbReference type="AlphaFoldDB" id="A0A368U4L3"/>
<dbReference type="PROSITE" id="PS51063">
    <property type="entry name" value="HTH_CRP_2"/>
    <property type="match status" value="1"/>
</dbReference>
<proteinExistence type="predicted"/>
<evidence type="ECO:0000259" key="4">
    <source>
        <dbReference type="PROSITE" id="PS50042"/>
    </source>
</evidence>
<accession>A0A368U4L3</accession>
<dbReference type="CDD" id="cd00038">
    <property type="entry name" value="CAP_ED"/>
    <property type="match status" value="1"/>
</dbReference>
<dbReference type="Gene3D" id="2.60.120.10">
    <property type="entry name" value="Jelly Rolls"/>
    <property type="match status" value="1"/>
</dbReference>
<reference evidence="6 7" key="1">
    <citation type="submission" date="2018-07" db="EMBL/GenBank/DDBJ databases">
        <title>Halomonas rutogse sp. nov., isolated from Lake TangqianCo on Tibetan Plateau.</title>
        <authorList>
            <person name="Lu H."/>
            <person name="Xing P."/>
            <person name="Wu Q."/>
        </authorList>
    </citation>
    <scope>NUCLEOTIDE SEQUENCE [LARGE SCALE GENOMIC DNA]</scope>
    <source>
        <strain evidence="6 7">TQ8S</strain>
    </source>
</reference>
<dbReference type="SMART" id="SM00419">
    <property type="entry name" value="HTH_CRP"/>
    <property type="match status" value="1"/>
</dbReference>
<dbReference type="PANTHER" id="PTHR24567:SF75">
    <property type="entry name" value="FUMARATE AND NITRATE REDUCTION REGULATORY PROTEIN"/>
    <property type="match status" value="1"/>
</dbReference>
<dbReference type="InterPro" id="IPR036388">
    <property type="entry name" value="WH-like_DNA-bd_sf"/>
</dbReference>
<dbReference type="Gene3D" id="1.10.10.10">
    <property type="entry name" value="Winged helix-like DNA-binding domain superfamily/Winged helix DNA-binding domain"/>
    <property type="match status" value="1"/>
</dbReference>
<dbReference type="SUPFAM" id="SSF46785">
    <property type="entry name" value="Winged helix' DNA-binding domain"/>
    <property type="match status" value="1"/>
</dbReference>
<organism evidence="6 7">
    <name type="scientific">Vreelandella rituensis</name>
    <dbReference type="NCBI Taxonomy" id="2282306"/>
    <lineage>
        <taxon>Bacteria</taxon>
        <taxon>Pseudomonadati</taxon>
        <taxon>Pseudomonadota</taxon>
        <taxon>Gammaproteobacteria</taxon>
        <taxon>Oceanospirillales</taxon>
        <taxon>Halomonadaceae</taxon>
        <taxon>Vreelandella</taxon>
    </lineage>
</organism>
<evidence type="ECO:0000259" key="5">
    <source>
        <dbReference type="PROSITE" id="PS51063"/>
    </source>
</evidence>
<dbReference type="PROSITE" id="PS50042">
    <property type="entry name" value="CNMP_BINDING_3"/>
    <property type="match status" value="1"/>
</dbReference>
<sequence length="258" mass="29463">MDYSDSCIVRHFDYYCALSPKDKKILAALEENPIKISRGTSLWQEGENADEFYTLSQGWAYSYRYLENGARQILEVYLPGDILGLQEFAFTDRLEGVAMIEDGIICPFPHQRMLELFSESLTLTAVMFAIASRQQALLSERLVSVSRRSARERLAHFLHEIFLRQRQTDPKGGAKMRLPLTQEQLGDLLGMTSVHVSRTFSVLNEAKLAYRNRYHVTIPDLKALAKEGGFDERYLNSDLTCFLRKNPPTPPLAKAFDT</sequence>
<dbReference type="InterPro" id="IPR036390">
    <property type="entry name" value="WH_DNA-bd_sf"/>
</dbReference>
<dbReference type="GO" id="GO:0003677">
    <property type="term" value="F:DNA binding"/>
    <property type="evidence" value="ECO:0007669"/>
    <property type="project" value="UniProtKB-KW"/>
</dbReference>
<dbReference type="InterPro" id="IPR014710">
    <property type="entry name" value="RmlC-like_jellyroll"/>
</dbReference>
<feature type="domain" description="HTH crp-type" evidence="5">
    <location>
        <begin position="148"/>
        <end position="222"/>
    </location>
</feature>
<dbReference type="GO" id="GO:0005829">
    <property type="term" value="C:cytosol"/>
    <property type="evidence" value="ECO:0007669"/>
    <property type="project" value="TreeGrafter"/>
</dbReference>